<evidence type="ECO:0000313" key="10">
    <source>
        <dbReference type="Proteomes" id="UP001385848"/>
    </source>
</evidence>
<dbReference type="GO" id="GO:0005886">
    <property type="term" value="C:plasma membrane"/>
    <property type="evidence" value="ECO:0007669"/>
    <property type="project" value="InterPro"/>
</dbReference>
<dbReference type="Proteomes" id="UP000327236">
    <property type="component" value="Unassembled WGS sequence"/>
</dbReference>
<accession>A0A5N1IFK3</accession>
<protein>
    <submittedName>
        <fullName evidence="7">LapA family protein</fullName>
    </submittedName>
</protein>
<keyword evidence="1" id="KW-1003">Cell membrane</keyword>
<evidence type="ECO:0000313" key="8">
    <source>
        <dbReference type="EMBL" id="MEL0564611.1"/>
    </source>
</evidence>
<proteinExistence type="predicted"/>
<evidence type="ECO:0000259" key="6">
    <source>
        <dbReference type="Pfam" id="PF06305"/>
    </source>
</evidence>
<dbReference type="OrthoDB" id="2327443at2"/>
<evidence type="ECO:0000256" key="2">
    <source>
        <dbReference type="ARBA" id="ARBA00022692"/>
    </source>
</evidence>
<evidence type="ECO:0000256" key="4">
    <source>
        <dbReference type="ARBA" id="ARBA00023136"/>
    </source>
</evidence>
<organism evidence="7 9">
    <name type="scientific">Lactobacillus jensenii</name>
    <dbReference type="NCBI Taxonomy" id="109790"/>
    <lineage>
        <taxon>Bacteria</taxon>
        <taxon>Bacillati</taxon>
        <taxon>Bacillota</taxon>
        <taxon>Bacilli</taxon>
        <taxon>Lactobacillales</taxon>
        <taxon>Lactobacillaceae</taxon>
        <taxon>Lactobacillus</taxon>
    </lineage>
</organism>
<feature type="domain" description="Lipopolysaccharide assembly protein A" evidence="6">
    <location>
        <begin position="23"/>
        <end position="60"/>
    </location>
</feature>
<dbReference type="EMBL" id="VYWW01000017">
    <property type="protein sequence ID" value="KAA9322711.1"/>
    <property type="molecule type" value="Genomic_DNA"/>
</dbReference>
<gene>
    <name evidence="8" type="ORF">AAC431_01550</name>
    <name evidence="7" type="ORF">F6H94_04835</name>
</gene>
<reference evidence="7 9" key="1">
    <citation type="submission" date="2019-09" db="EMBL/GenBank/DDBJ databases">
        <title>Draft genome sequence assemblies of isolates from the urinary tract.</title>
        <authorList>
            <person name="Mores C.R."/>
            <person name="Putonti C."/>
            <person name="Wolfe A.J."/>
        </authorList>
    </citation>
    <scope>NUCLEOTIDE SEQUENCE [LARGE SCALE GENOMIC DNA]</scope>
    <source>
        <strain evidence="7 9">UMB246</strain>
    </source>
</reference>
<name>A0A5N1IFK3_LACJE</name>
<evidence type="ECO:0000313" key="9">
    <source>
        <dbReference type="Proteomes" id="UP000327236"/>
    </source>
</evidence>
<comment type="caution">
    <text evidence="7">The sequence shown here is derived from an EMBL/GenBank/DDBJ whole genome shotgun (WGS) entry which is preliminary data.</text>
</comment>
<feature type="transmembrane region" description="Helical" evidence="5">
    <location>
        <begin position="41"/>
        <end position="60"/>
    </location>
</feature>
<keyword evidence="2 5" id="KW-0812">Transmembrane</keyword>
<dbReference type="Proteomes" id="UP001385848">
    <property type="component" value="Unassembled WGS sequence"/>
</dbReference>
<keyword evidence="10" id="KW-1185">Reference proteome</keyword>
<dbReference type="KEGG" id="lje:BUE77_05555"/>
<reference evidence="8 10" key="2">
    <citation type="submission" date="2024-04" db="EMBL/GenBank/DDBJ databases">
        <title>Three lactobacilli isolated from voided urine samples from females with type 2 diabetes.</title>
        <authorList>
            <person name="Kula A."/>
            <person name="Stegman N."/>
            <person name="Putonti C."/>
        </authorList>
    </citation>
    <scope>NUCLEOTIDE SEQUENCE [LARGE SCALE GENOMIC DNA]</scope>
    <source>
        <strain evidence="8 10">1855</strain>
    </source>
</reference>
<evidence type="ECO:0000256" key="1">
    <source>
        <dbReference type="ARBA" id="ARBA00022475"/>
    </source>
</evidence>
<dbReference type="RefSeq" id="WP_006588065.1">
    <property type="nucleotide sequence ID" value="NZ_CATOUV010000001.1"/>
</dbReference>
<dbReference type="InterPro" id="IPR010445">
    <property type="entry name" value="LapA_dom"/>
</dbReference>
<evidence type="ECO:0000313" key="7">
    <source>
        <dbReference type="EMBL" id="KAA9322711.1"/>
    </source>
</evidence>
<evidence type="ECO:0000256" key="3">
    <source>
        <dbReference type="ARBA" id="ARBA00022989"/>
    </source>
</evidence>
<dbReference type="AlphaFoldDB" id="A0A5N1IFK3"/>
<sequence length="84" mass="9528">MNKQKNLVIGLAVSLLLIIFVLLNTEPVTINFLVVKPKLPLIVVLVIMAFLGALVSWLMGEKSHEEQKRSWGLFKKKTNKKINE</sequence>
<dbReference type="Pfam" id="PF06305">
    <property type="entry name" value="LapA_dom"/>
    <property type="match status" value="1"/>
</dbReference>
<dbReference type="EMBL" id="JBBVUL010000002">
    <property type="protein sequence ID" value="MEL0564611.1"/>
    <property type="molecule type" value="Genomic_DNA"/>
</dbReference>
<keyword evidence="3 5" id="KW-1133">Transmembrane helix</keyword>
<dbReference type="GeneID" id="31743179"/>
<evidence type="ECO:0000256" key="5">
    <source>
        <dbReference type="SAM" id="Phobius"/>
    </source>
</evidence>
<keyword evidence="4 5" id="KW-0472">Membrane</keyword>